<accession>A0A1C6SMS0</accession>
<evidence type="ECO:0000256" key="1">
    <source>
        <dbReference type="ARBA" id="ARBA00001947"/>
    </source>
</evidence>
<dbReference type="GO" id="GO:0046872">
    <property type="term" value="F:metal ion binding"/>
    <property type="evidence" value="ECO:0007669"/>
    <property type="project" value="UniProtKB-KW"/>
</dbReference>
<evidence type="ECO:0000256" key="13">
    <source>
        <dbReference type="ARBA" id="ARBA00023121"/>
    </source>
</evidence>
<dbReference type="InterPro" id="IPR038261">
    <property type="entry name" value="GPP34-like_sf"/>
</dbReference>
<dbReference type="RefSeq" id="WP_091343400.1">
    <property type="nucleotide sequence ID" value="NZ_FMHV01000002.1"/>
</dbReference>
<dbReference type="Pfam" id="PF01435">
    <property type="entry name" value="Peptidase_M48"/>
    <property type="match status" value="1"/>
</dbReference>
<protein>
    <submittedName>
        <fullName evidence="18">Zn-dependent protease with chaperone function</fullName>
    </submittedName>
</protein>
<dbReference type="GO" id="GO:0004222">
    <property type="term" value="F:metalloendopeptidase activity"/>
    <property type="evidence" value="ECO:0007669"/>
    <property type="project" value="InterPro"/>
</dbReference>
<keyword evidence="11" id="KW-0333">Golgi apparatus</keyword>
<dbReference type="GO" id="GO:0006508">
    <property type="term" value="P:proteolysis"/>
    <property type="evidence" value="ECO:0007669"/>
    <property type="project" value="UniProtKB-KW"/>
</dbReference>
<comment type="subcellular location">
    <subcellularLocation>
        <location evidence="3">Cell membrane</location>
        <topology evidence="3">Multi-pass membrane protein</topology>
    </subcellularLocation>
    <subcellularLocation>
        <location evidence="2">Golgi apparatus membrane</location>
        <topology evidence="2">Peripheral membrane protein</topology>
        <orientation evidence="2">Cytoplasmic side</orientation>
    </subcellularLocation>
</comment>
<evidence type="ECO:0000256" key="7">
    <source>
        <dbReference type="ARBA" id="ARBA00022723"/>
    </source>
</evidence>
<dbReference type="STRING" id="568872.GA0070624_4111"/>
<feature type="region of interest" description="Disordered" evidence="15">
    <location>
        <begin position="395"/>
        <end position="422"/>
    </location>
</feature>
<dbReference type="GO" id="GO:0012505">
    <property type="term" value="C:endomembrane system"/>
    <property type="evidence" value="ECO:0007669"/>
    <property type="project" value="UniProtKB-ARBA"/>
</dbReference>
<evidence type="ECO:0000256" key="11">
    <source>
        <dbReference type="ARBA" id="ARBA00023034"/>
    </source>
</evidence>
<keyword evidence="14 16" id="KW-0472">Membrane</keyword>
<evidence type="ECO:0000256" key="5">
    <source>
        <dbReference type="ARBA" id="ARBA00022670"/>
    </source>
</evidence>
<dbReference type="InterPro" id="IPR050083">
    <property type="entry name" value="HtpX_protease"/>
</dbReference>
<feature type="domain" description="Peptidase M48" evidence="17">
    <location>
        <begin position="87"/>
        <end position="310"/>
    </location>
</feature>
<name>A0A1C6SMS0_9ACTN</name>
<sequence length="726" mass="78719">MERVTRGITIRAALAVGMLAGFYLVVVGLPVGLAGLGVWLWLAFPGQAARDLSYLVAPIGVALVVPAWKVLRARPQPPPEGLPVSEQQAPELWSQVRELADMVGTRPPDEIRLVFEADARVREDARLLGLRPGRRYLCLGVPLLQTFTVTQVRAVLAHELAHYSLQHTRWGAVTYRGVYVIVQTILGAGPTSFAGLVYGGYAYLFVPVALAVVRRMELEADRAAVRAAGRQAAMLALQDLIRLDKAWDGFLGGYVRWTRTRGYTPVVILARFGRLVERGAAELEQAGKLRPRPAPPFRTHPPIAERVAMMAREADPSVVPDPRRGAVLVAGLDTMAALQTTRFDEHMQRVAQEEAERDADRLYKAAATVAGDGRSGLWRVLDLLAEGRRSELRQALAPPVHRLEEPRSAEEPRGTDGHGAADGDDEILDLVLAAAAATVVACGGARWQHSWSEPMMLVSDDDEPISLRPLVTGACHDATGVARLRTFLLGLGVDEASVINWAVPGRTPLDIGPVTPTSSGTQPSTENELLLPDELFLLAHEPKGLRRVPLDAFEAGLAAAALAELRLRARVSLTDTDEAIVAVHDVTSTGDRFLDSVLARVAAGWPRPAYQWLQLLGADVADAAARRLELMGLYQPGTSGNTDPNHTPFDAARTQQVRRRIMQALTVGDLDSRDMVLGALLWGTELAGPVLGSTSVSARHWLGRLAARDRLAMAIRIVIGLNIRLE</sequence>
<evidence type="ECO:0000256" key="9">
    <source>
        <dbReference type="ARBA" id="ARBA00022833"/>
    </source>
</evidence>
<evidence type="ECO:0000256" key="15">
    <source>
        <dbReference type="SAM" id="MobiDB-lite"/>
    </source>
</evidence>
<keyword evidence="8" id="KW-0378">Hydrolase</keyword>
<reference evidence="19" key="1">
    <citation type="submission" date="2016-06" db="EMBL/GenBank/DDBJ databases">
        <authorList>
            <person name="Varghese N."/>
            <person name="Submissions Spin"/>
        </authorList>
    </citation>
    <scope>NUCLEOTIDE SEQUENCE [LARGE SCALE GENOMIC DNA]</scope>
    <source>
        <strain evidence="19">DSM 45431</strain>
    </source>
</reference>
<evidence type="ECO:0000256" key="8">
    <source>
        <dbReference type="ARBA" id="ARBA00022801"/>
    </source>
</evidence>
<dbReference type="InterPro" id="IPR001915">
    <property type="entry name" value="Peptidase_M48"/>
</dbReference>
<feature type="compositionally biased region" description="Basic and acidic residues" evidence="15">
    <location>
        <begin position="401"/>
        <end position="421"/>
    </location>
</feature>
<keyword evidence="10 16" id="KW-1133">Transmembrane helix</keyword>
<feature type="transmembrane region" description="Helical" evidence="16">
    <location>
        <begin position="12"/>
        <end position="40"/>
    </location>
</feature>
<comment type="cofactor">
    <cofactor evidence="1">
        <name>Zn(2+)</name>
        <dbReference type="ChEBI" id="CHEBI:29105"/>
    </cofactor>
</comment>
<evidence type="ECO:0000313" key="18">
    <source>
        <dbReference type="EMBL" id="SCL30615.1"/>
    </source>
</evidence>
<dbReference type="Gene3D" id="3.30.2010.10">
    <property type="entry name" value="Metalloproteases ('zincins'), catalytic domain"/>
    <property type="match status" value="1"/>
</dbReference>
<keyword evidence="13" id="KW-0446">Lipid-binding</keyword>
<evidence type="ECO:0000256" key="2">
    <source>
        <dbReference type="ARBA" id="ARBA00004255"/>
    </source>
</evidence>
<evidence type="ECO:0000313" key="19">
    <source>
        <dbReference type="Proteomes" id="UP000199413"/>
    </source>
</evidence>
<dbReference type="GO" id="GO:0005886">
    <property type="term" value="C:plasma membrane"/>
    <property type="evidence" value="ECO:0007669"/>
    <property type="project" value="UniProtKB-SubCell"/>
</dbReference>
<dbReference type="OrthoDB" id="155290at2"/>
<dbReference type="GO" id="GO:0070273">
    <property type="term" value="F:phosphatidylinositol-4-phosphate binding"/>
    <property type="evidence" value="ECO:0007669"/>
    <property type="project" value="InterPro"/>
</dbReference>
<evidence type="ECO:0000259" key="17">
    <source>
        <dbReference type="Pfam" id="PF01435"/>
    </source>
</evidence>
<keyword evidence="9" id="KW-0862">Zinc</keyword>
<proteinExistence type="predicted"/>
<evidence type="ECO:0000256" key="4">
    <source>
        <dbReference type="ARBA" id="ARBA00022475"/>
    </source>
</evidence>
<keyword evidence="4" id="KW-1003">Cell membrane</keyword>
<evidence type="ECO:0000256" key="12">
    <source>
        <dbReference type="ARBA" id="ARBA00023049"/>
    </source>
</evidence>
<keyword evidence="6 16" id="KW-0812">Transmembrane</keyword>
<organism evidence="18 19">
    <name type="scientific">Micromonospora rhizosphaerae</name>
    <dbReference type="NCBI Taxonomy" id="568872"/>
    <lineage>
        <taxon>Bacteria</taxon>
        <taxon>Bacillati</taxon>
        <taxon>Actinomycetota</taxon>
        <taxon>Actinomycetes</taxon>
        <taxon>Micromonosporales</taxon>
        <taxon>Micromonosporaceae</taxon>
        <taxon>Micromonospora</taxon>
    </lineage>
</organism>
<dbReference type="InterPro" id="IPR008628">
    <property type="entry name" value="GPP34-like"/>
</dbReference>
<keyword evidence="12" id="KW-0482">Metalloprotease</keyword>
<evidence type="ECO:0000256" key="3">
    <source>
        <dbReference type="ARBA" id="ARBA00004651"/>
    </source>
</evidence>
<gene>
    <name evidence="18" type="ORF">GA0070624_4111</name>
</gene>
<dbReference type="Gene3D" id="1.10.3630.10">
    <property type="entry name" value="yeast vps74-n-term truncation variant domain like"/>
    <property type="match status" value="1"/>
</dbReference>
<dbReference type="Proteomes" id="UP000199413">
    <property type="component" value="Unassembled WGS sequence"/>
</dbReference>
<dbReference type="CDD" id="cd07328">
    <property type="entry name" value="M48_Ste24p_like"/>
    <property type="match status" value="1"/>
</dbReference>
<dbReference type="Pfam" id="PF05719">
    <property type="entry name" value="GPP34"/>
    <property type="match status" value="1"/>
</dbReference>
<evidence type="ECO:0000256" key="16">
    <source>
        <dbReference type="SAM" id="Phobius"/>
    </source>
</evidence>
<dbReference type="GO" id="GO:0005737">
    <property type="term" value="C:cytoplasm"/>
    <property type="evidence" value="ECO:0007669"/>
    <property type="project" value="UniProtKB-ARBA"/>
</dbReference>
<feature type="transmembrane region" description="Helical" evidence="16">
    <location>
        <begin position="52"/>
        <end position="71"/>
    </location>
</feature>
<dbReference type="PANTHER" id="PTHR43221">
    <property type="entry name" value="PROTEASE HTPX"/>
    <property type="match status" value="1"/>
</dbReference>
<evidence type="ECO:0000256" key="10">
    <source>
        <dbReference type="ARBA" id="ARBA00022989"/>
    </source>
</evidence>
<keyword evidence="19" id="KW-1185">Reference proteome</keyword>
<keyword evidence="7" id="KW-0479">Metal-binding</keyword>
<keyword evidence="5 18" id="KW-0645">Protease</keyword>
<feature type="transmembrane region" description="Helical" evidence="16">
    <location>
        <begin position="193"/>
        <end position="213"/>
    </location>
</feature>
<dbReference type="AlphaFoldDB" id="A0A1C6SMS0"/>
<evidence type="ECO:0000256" key="14">
    <source>
        <dbReference type="ARBA" id="ARBA00023136"/>
    </source>
</evidence>
<dbReference type="PANTHER" id="PTHR43221:SF1">
    <property type="entry name" value="PROTEASE HTPX"/>
    <property type="match status" value="1"/>
</dbReference>
<dbReference type="EMBL" id="FMHV01000002">
    <property type="protein sequence ID" value="SCL30615.1"/>
    <property type="molecule type" value="Genomic_DNA"/>
</dbReference>
<evidence type="ECO:0000256" key="6">
    <source>
        <dbReference type="ARBA" id="ARBA00022692"/>
    </source>
</evidence>